<feature type="domain" description="Transketolase-like pyrimidine-binding" evidence="4">
    <location>
        <begin position="1"/>
        <end position="165"/>
    </location>
</feature>
<dbReference type="RefSeq" id="WP_151114690.1">
    <property type="nucleotide sequence ID" value="NZ_CP042582.1"/>
</dbReference>
<dbReference type="AlphaFoldDB" id="A0A5J6MSB4"/>
<comment type="similarity">
    <text evidence="2">Belongs to the transketolase family.</text>
</comment>
<dbReference type="KEGG" id="hadh:FRZ61_03750"/>
<evidence type="ECO:0000256" key="1">
    <source>
        <dbReference type="ARBA" id="ARBA00001964"/>
    </source>
</evidence>
<name>A0A5J6MSB4_9PROT</name>
<sequence length="306" mass="33347">MRNRFADTFYELGKADPRLCIVVADISPAGSIAKFRQEFPERFINTGVSEQIMIGMTAGMAQRGLRPFAYTIATFSLYRPFEMVRDDLCYQNLPVTVVGIGGGVTYSTLGATHHAQEDVSIACSIPNLSVIAPCDPSETAAATRWCATQEQGPVYLRLGKAGEPDFTAAAAEPWAFGKLRMIKPGRDVCILSYGPIMKRAFAVAERLDAAGRSAAIASVHTLKPLDRDRIAEILARFKQVVVIEECAPNGSLAMRVREIAWTSRASCRLDVFTLQDEFKHCYGSHDDLLDEHGLSVPAICAALGLA</sequence>
<keyword evidence="6" id="KW-1185">Reference proteome</keyword>
<dbReference type="Proteomes" id="UP000325797">
    <property type="component" value="Chromosome"/>
</dbReference>
<organism evidence="5 6">
    <name type="scientific">Hypericibacter adhaerens</name>
    <dbReference type="NCBI Taxonomy" id="2602016"/>
    <lineage>
        <taxon>Bacteria</taxon>
        <taxon>Pseudomonadati</taxon>
        <taxon>Pseudomonadota</taxon>
        <taxon>Alphaproteobacteria</taxon>
        <taxon>Rhodospirillales</taxon>
        <taxon>Dongiaceae</taxon>
        <taxon>Hypericibacter</taxon>
    </lineage>
</organism>
<dbReference type="InterPro" id="IPR029061">
    <property type="entry name" value="THDP-binding"/>
</dbReference>
<reference evidence="5 6" key="1">
    <citation type="submission" date="2019-08" db="EMBL/GenBank/DDBJ databases">
        <title>Hyperibacter terrae gen. nov., sp. nov. and Hyperibacter viscosus sp. nov., two new members in the family Rhodospirillaceae isolated from the rhizosphere of Hypericum perforatum.</title>
        <authorList>
            <person name="Noviana Z."/>
        </authorList>
    </citation>
    <scope>NUCLEOTIDE SEQUENCE [LARGE SCALE GENOMIC DNA]</scope>
    <source>
        <strain evidence="5 6">R5959</strain>
    </source>
</reference>
<accession>A0A5J6MSB4</accession>
<dbReference type="InterPro" id="IPR033248">
    <property type="entry name" value="Transketolase_C"/>
</dbReference>
<dbReference type="PANTHER" id="PTHR43825">
    <property type="entry name" value="PYRUVATE DEHYDROGENASE E1 COMPONENT"/>
    <property type="match status" value="1"/>
</dbReference>
<proteinExistence type="inferred from homology"/>
<dbReference type="Pfam" id="PF02780">
    <property type="entry name" value="Transketolase_C"/>
    <property type="match status" value="1"/>
</dbReference>
<dbReference type="Gene3D" id="3.40.50.970">
    <property type="match status" value="1"/>
</dbReference>
<dbReference type="PANTHER" id="PTHR43825:SF5">
    <property type="entry name" value="HYPOTHETICAL TRANSKETOLASE FAMILY PROTEIN"/>
    <property type="match status" value="1"/>
</dbReference>
<evidence type="ECO:0000256" key="3">
    <source>
        <dbReference type="ARBA" id="ARBA00023052"/>
    </source>
</evidence>
<dbReference type="SUPFAM" id="SSF52518">
    <property type="entry name" value="Thiamin diphosphate-binding fold (THDP-binding)"/>
    <property type="match status" value="1"/>
</dbReference>
<dbReference type="EMBL" id="CP042582">
    <property type="protein sequence ID" value="QEX20458.1"/>
    <property type="molecule type" value="Genomic_DNA"/>
</dbReference>
<dbReference type="CDD" id="cd07033">
    <property type="entry name" value="TPP_PYR_DXS_TK_like"/>
    <property type="match status" value="1"/>
</dbReference>
<evidence type="ECO:0000256" key="2">
    <source>
        <dbReference type="ARBA" id="ARBA00007131"/>
    </source>
</evidence>
<dbReference type="Pfam" id="PF02779">
    <property type="entry name" value="Transket_pyr"/>
    <property type="match status" value="1"/>
</dbReference>
<dbReference type="SMART" id="SM00861">
    <property type="entry name" value="Transket_pyr"/>
    <property type="match status" value="1"/>
</dbReference>
<dbReference type="OrthoDB" id="8732661at2"/>
<evidence type="ECO:0000313" key="6">
    <source>
        <dbReference type="Proteomes" id="UP000325797"/>
    </source>
</evidence>
<protein>
    <submittedName>
        <fullName evidence="5">Transketolase</fullName>
    </submittedName>
</protein>
<gene>
    <name evidence="5" type="ORF">FRZ61_03750</name>
</gene>
<evidence type="ECO:0000259" key="4">
    <source>
        <dbReference type="SMART" id="SM00861"/>
    </source>
</evidence>
<keyword evidence="3" id="KW-0786">Thiamine pyrophosphate</keyword>
<dbReference type="InterPro" id="IPR005475">
    <property type="entry name" value="Transketolase-like_Pyr-bd"/>
</dbReference>
<dbReference type="InterPro" id="IPR009014">
    <property type="entry name" value="Transketo_C/PFOR_II"/>
</dbReference>
<evidence type="ECO:0000313" key="5">
    <source>
        <dbReference type="EMBL" id="QEX20458.1"/>
    </source>
</evidence>
<dbReference type="SUPFAM" id="SSF52922">
    <property type="entry name" value="TK C-terminal domain-like"/>
    <property type="match status" value="1"/>
</dbReference>
<dbReference type="FunFam" id="3.40.50.970:FF:000129">
    <property type="entry name" value="Transketolase"/>
    <property type="match status" value="1"/>
</dbReference>
<comment type="cofactor">
    <cofactor evidence="1">
        <name>thiamine diphosphate</name>
        <dbReference type="ChEBI" id="CHEBI:58937"/>
    </cofactor>
</comment>
<dbReference type="Gene3D" id="3.40.50.920">
    <property type="match status" value="1"/>
</dbReference>
<dbReference type="InterPro" id="IPR051157">
    <property type="entry name" value="PDH/Transketolase"/>
</dbReference>